<dbReference type="OrthoDB" id="9773807at2"/>
<proteinExistence type="predicted"/>
<dbReference type="NCBIfam" id="TIGR02476">
    <property type="entry name" value="BluB"/>
    <property type="match status" value="1"/>
</dbReference>
<dbReference type="PANTHER" id="PTHR23026:SF123">
    <property type="entry name" value="NAD(P)H NITROREDUCTASE RV3131-RELATED"/>
    <property type="match status" value="1"/>
</dbReference>
<feature type="domain" description="Nitroreductase" evidence="2">
    <location>
        <begin position="25"/>
        <end position="191"/>
    </location>
</feature>
<dbReference type="InterPro" id="IPR000415">
    <property type="entry name" value="Nitroreductase-like"/>
</dbReference>
<dbReference type="GO" id="GO:0016491">
    <property type="term" value="F:oxidoreductase activity"/>
    <property type="evidence" value="ECO:0007669"/>
    <property type="project" value="InterPro"/>
</dbReference>
<feature type="compositionally biased region" description="Basic and acidic residues" evidence="1">
    <location>
        <begin position="201"/>
        <end position="212"/>
    </location>
</feature>
<dbReference type="PANTHER" id="PTHR23026">
    <property type="entry name" value="NADPH NITROREDUCTASE"/>
    <property type="match status" value="1"/>
</dbReference>
<dbReference type="InterPro" id="IPR012825">
    <property type="entry name" value="BluB"/>
</dbReference>
<evidence type="ECO:0000256" key="1">
    <source>
        <dbReference type="SAM" id="MobiDB-lite"/>
    </source>
</evidence>
<dbReference type="eggNOG" id="COG0778">
    <property type="taxonomic scope" value="Bacteria"/>
</dbReference>
<dbReference type="InterPro" id="IPR050627">
    <property type="entry name" value="Nitroreductase/BluB"/>
</dbReference>
<dbReference type="RefSeq" id="WP_009538717.1">
    <property type="nucleotide sequence ID" value="NZ_ANHY01000002.1"/>
</dbReference>
<dbReference type="SUPFAM" id="SSF55469">
    <property type="entry name" value="FMN-dependent nitroreductase-like"/>
    <property type="match status" value="1"/>
</dbReference>
<evidence type="ECO:0000259" key="2">
    <source>
        <dbReference type="Pfam" id="PF00881"/>
    </source>
</evidence>
<dbReference type="AlphaFoldDB" id="K9H3M9"/>
<dbReference type="InterPro" id="IPR029479">
    <property type="entry name" value="Nitroreductase"/>
</dbReference>
<reference evidence="3 4" key="1">
    <citation type="journal article" date="2013" name="Genome Announc.">
        <title>Draft Genome Sequence of an Alphaproteobacterium, Caenispirillum salinarum AK4(T), Isolated from a Solar Saltern.</title>
        <authorList>
            <person name="Khatri I."/>
            <person name="Singh A."/>
            <person name="Korpole S."/>
            <person name="Pinnaka A.K."/>
            <person name="Subramanian S."/>
        </authorList>
    </citation>
    <scope>NUCLEOTIDE SEQUENCE [LARGE SCALE GENOMIC DNA]</scope>
    <source>
        <strain evidence="3 4">AK4</strain>
    </source>
</reference>
<comment type="caution">
    <text evidence="3">The sequence shown here is derived from an EMBL/GenBank/DDBJ whole genome shotgun (WGS) entry which is preliminary data.</text>
</comment>
<sequence length="220" mass="24339">MAEAPPSNAAPVFNEHFRRRFEDLVAWRRDIRHFKPDPVDPALVDDLIRLACLAPSVGNSQPWRFVMVDDPALRVRVRANFATANSDALHDYDGERAKLYASLKLSGLDRAPVQVALFCDGAGALGHGLGSRTMPQTLEHSVAGAAVILGLAARAKGVGVGYVSILDPERLKADLEVPEAWQFVSYMCIGWPDIADSPEPELQRRGWQDRKPHGSFVYRR</sequence>
<dbReference type="STRING" id="1238182.C882_1728"/>
<organism evidence="3 4">
    <name type="scientific">Caenispirillum salinarum AK4</name>
    <dbReference type="NCBI Taxonomy" id="1238182"/>
    <lineage>
        <taxon>Bacteria</taxon>
        <taxon>Pseudomonadati</taxon>
        <taxon>Pseudomonadota</taxon>
        <taxon>Alphaproteobacteria</taxon>
        <taxon>Rhodospirillales</taxon>
        <taxon>Novispirillaceae</taxon>
        <taxon>Caenispirillum</taxon>
    </lineage>
</organism>
<dbReference type="PATRIC" id="fig|1238182.3.peg.266"/>
<protein>
    <submittedName>
        <fullName evidence="3">Cobalamin biosynthesis protein BluB</fullName>
    </submittedName>
</protein>
<gene>
    <name evidence="3" type="ORF">C882_1728</name>
</gene>
<accession>K9H3M9</accession>
<dbReference type="EMBL" id="ANHY01000002">
    <property type="protein sequence ID" value="EKV32890.1"/>
    <property type="molecule type" value="Genomic_DNA"/>
</dbReference>
<keyword evidence="4" id="KW-1185">Reference proteome</keyword>
<dbReference type="Pfam" id="PF00881">
    <property type="entry name" value="Nitroreductase"/>
    <property type="match status" value="1"/>
</dbReference>
<name>K9H3M9_9PROT</name>
<feature type="region of interest" description="Disordered" evidence="1">
    <location>
        <begin position="200"/>
        <end position="220"/>
    </location>
</feature>
<evidence type="ECO:0000313" key="3">
    <source>
        <dbReference type="EMBL" id="EKV32890.1"/>
    </source>
</evidence>
<dbReference type="Gene3D" id="3.40.109.10">
    <property type="entry name" value="NADH Oxidase"/>
    <property type="match status" value="1"/>
</dbReference>
<dbReference type="Proteomes" id="UP000009881">
    <property type="component" value="Unassembled WGS sequence"/>
</dbReference>
<evidence type="ECO:0000313" key="4">
    <source>
        <dbReference type="Proteomes" id="UP000009881"/>
    </source>
</evidence>